<dbReference type="InterPro" id="IPR003594">
    <property type="entry name" value="HATPase_dom"/>
</dbReference>
<reference evidence="15" key="1">
    <citation type="journal article" date="2019" name="Int. J. Syst. Evol. Microbiol.">
        <title>The Global Catalogue of Microorganisms (GCM) 10K type strain sequencing project: providing services to taxonomists for standard genome sequencing and annotation.</title>
        <authorList>
            <consortium name="The Broad Institute Genomics Platform"/>
            <consortium name="The Broad Institute Genome Sequencing Center for Infectious Disease"/>
            <person name="Wu L."/>
            <person name="Ma J."/>
        </authorList>
    </citation>
    <scope>NUCLEOTIDE SEQUENCE [LARGE SCALE GENOMIC DNA]</scope>
    <source>
        <strain evidence="15">KCTC 33676</strain>
    </source>
</reference>
<dbReference type="SUPFAM" id="SSF55874">
    <property type="entry name" value="ATPase domain of HSP90 chaperone/DNA topoisomerase II/histidine kinase"/>
    <property type="match status" value="1"/>
</dbReference>
<keyword evidence="3 9" id="KW-0597">Phosphoprotein</keyword>
<dbReference type="Proteomes" id="UP001597497">
    <property type="component" value="Unassembled WGS sequence"/>
</dbReference>
<dbReference type="Pfam" id="PF00072">
    <property type="entry name" value="Response_reg"/>
    <property type="match status" value="1"/>
</dbReference>
<dbReference type="Pfam" id="PF00989">
    <property type="entry name" value="PAS"/>
    <property type="match status" value="1"/>
</dbReference>
<dbReference type="InterPro" id="IPR004358">
    <property type="entry name" value="Sig_transdc_His_kin-like_C"/>
</dbReference>
<evidence type="ECO:0000259" key="13">
    <source>
        <dbReference type="PROSITE" id="PS50113"/>
    </source>
</evidence>
<comment type="caution">
    <text evidence="14">The sequence shown here is derived from an EMBL/GenBank/DDBJ whole genome shotgun (WGS) entry which is preliminary data.</text>
</comment>
<feature type="modified residue" description="4-aspartylphosphate" evidence="9">
    <location>
        <position position="703"/>
    </location>
</feature>
<dbReference type="PROSITE" id="PS50113">
    <property type="entry name" value="PAC"/>
    <property type="match status" value="3"/>
</dbReference>
<evidence type="ECO:0000256" key="3">
    <source>
        <dbReference type="ARBA" id="ARBA00022553"/>
    </source>
</evidence>
<feature type="domain" description="Response regulatory" evidence="11">
    <location>
        <begin position="653"/>
        <end position="770"/>
    </location>
</feature>
<dbReference type="EC" id="2.7.13.3" evidence="2"/>
<keyword evidence="5" id="KW-0547">Nucleotide-binding</keyword>
<name>A0ABW5R7S3_9BACL</name>
<dbReference type="Gene3D" id="3.40.50.2300">
    <property type="match status" value="1"/>
</dbReference>
<feature type="domain" description="PAS" evidence="12">
    <location>
        <begin position="8"/>
        <end position="78"/>
    </location>
</feature>
<dbReference type="SUPFAM" id="SSF47384">
    <property type="entry name" value="Homodimeric domain of signal transducing histidine kinase"/>
    <property type="match status" value="1"/>
</dbReference>
<dbReference type="InterPro" id="IPR013656">
    <property type="entry name" value="PAS_4"/>
</dbReference>
<protein>
    <recommendedName>
        <fullName evidence="2">histidine kinase</fullName>
        <ecNumber evidence="2">2.7.13.3</ecNumber>
    </recommendedName>
</protein>
<organism evidence="14 15">
    <name type="scientific">Marinicrinis sediminis</name>
    <dbReference type="NCBI Taxonomy" id="1652465"/>
    <lineage>
        <taxon>Bacteria</taxon>
        <taxon>Bacillati</taxon>
        <taxon>Bacillota</taxon>
        <taxon>Bacilli</taxon>
        <taxon>Bacillales</taxon>
        <taxon>Paenibacillaceae</taxon>
    </lineage>
</organism>
<dbReference type="EMBL" id="JBHUMM010000009">
    <property type="protein sequence ID" value="MFD2671078.1"/>
    <property type="molecule type" value="Genomic_DNA"/>
</dbReference>
<dbReference type="Pfam" id="PF02518">
    <property type="entry name" value="HATPase_c"/>
    <property type="match status" value="1"/>
</dbReference>
<dbReference type="CDD" id="cd00130">
    <property type="entry name" value="PAS"/>
    <property type="match status" value="3"/>
</dbReference>
<evidence type="ECO:0000256" key="8">
    <source>
        <dbReference type="ARBA" id="ARBA00023012"/>
    </source>
</evidence>
<dbReference type="SMART" id="SM00387">
    <property type="entry name" value="HATPase_c"/>
    <property type="match status" value="1"/>
</dbReference>
<dbReference type="InterPro" id="IPR003661">
    <property type="entry name" value="HisK_dim/P_dom"/>
</dbReference>
<evidence type="ECO:0000256" key="4">
    <source>
        <dbReference type="ARBA" id="ARBA00022679"/>
    </source>
</evidence>
<dbReference type="InterPro" id="IPR000700">
    <property type="entry name" value="PAS-assoc_C"/>
</dbReference>
<dbReference type="InterPro" id="IPR005467">
    <property type="entry name" value="His_kinase_dom"/>
</dbReference>
<evidence type="ECO:0000256" key="7">
    <source>
        <dbReference type="ARBA" id="ARBA00022840"/>
    </source>
</evidence>
<feature type="domain" description="PAS" evidence="12">
    <location>
        <begin position="132"/>
        <end position="185"/>
    </location>
</feature>
<dbReference type="InterPro" id="IPR001789">
    <property type="entry name" value="Sig_transdc_resp-reg_receiver"/>
</dbReference>
<dbReference type="PROSITE" id="PS50110">
    <property type="entry name" value="RESPONSE_REGULATORY"/>
    <property type="match status" value="1"/>
</dbReference>
<dbReference type="InterPro" id="IPR035965">
    <property type="entry name" value="PAS-like_dom_sf"/>
</dbReference>
<dbReference type="PROSITE" id="PS50109">
    <property type="entry name" value="HIS_KIN"/>
    <property type="match status" value="1"/>
</dbReference>
<evidence type="ECO:0000313" key="15">
    <source>
        <dbReference type="Proteomes" id="UP001597497"/>
    </source>
</evidence>
<feature type="domain" description="PAC" evidence="13">
    <location>
        <begin position="210"/>
        <end position="260"/>
    </location>
</feature>
<dbReference type="Gene3D" id="3.30.450.20">
    <property type="entry name" value="PAS domain"/>
    <property type="match status" value="3"/>
</dbReference>
<dbReference type="PANTHER" id="PTHR43047:SF72">
    <property type="entry name" value="OSMOSENSING HISTIDINE PROTEIN KINASE SLN1"/>
    <property type="match status" value="1"/>
</dbReference>
<dbReference type="RefSeq" id="WP_379928510.1">
    <property type="nucleotide sequence ID" value="NZ_JBHUMM010000009.1"/>
</dbReference>
<dbReference type="NCBIfam" id="TIGR00229">
    <property type="entry name" value="sensory_box"/>
    <property type="match status" value="3"/>
</dbReference>
<keyword evidence="4" id="KW-0808">Transferase</keyword>
<dbReference type="PANTHER" id="PTHR43047">
    <property type="entry name" value="TWO-COMPONENT HISTIDINE PROTEIN KINASE"/>
    <property type="match status" value="1"/>
</dbReference>
<evidence type="ECO:0000259" key="12">
    <source>
        <dbReference type="PROSITE" id="PS50112"/>
    </source>
</evidence>
<dbReference type="InterPro" id="IPR036097">
    <property type="entry name" value="HisK_dim/P_sf"/>
</dbReference>
<dbReference type="SMART" id="SM00086">
    <property type="entry name" value="PAC"/>
    <property type="match status" value="3"/>
</dbReference>
<dbReference type="InterPro" id="IPR001610">
    <property type="entry name" value="PAC"/>
</dbReference>
<dbReference type="SMART" id="SM00448">
    <property type="entry name" value="REC"/>
    <property type="match status" value="1"/>
</dbReference>
<dbReference type="InterPro" id="IPR036890">
    <property type="entry name" value="HATPase_C_sf"/>
</dbReference>
<keyword evidence="6" id="KW-0418">Kinase</keyword>
<proteinExistence type="predicted"/>
<dbReference type="SUPFAM" id="SSF52172">
    <property type="entry name" value="CheY-like"/>
    <property type="match status" value="1"/>
</dbReference>
<evidence type="ECO:0000256" key="6">
    <source>
        <dbReference type="ARBA" id="ARBA00022777"/>
    </source>
</evidence>
<sequence length="786" mass="89276">MEVQEQWGIHHYMELFDQSEEINYLLDRHGHFLYVNKRAENISGFKADSIIGKSFTQLITEQALPQTVDYFQKAVQGLPQHFETQLRHRQGHEVDISVSVIPAIRDEQVAFIIGITKDISERVYSSKRLKISEARNQAILDAALDCIVIVDDEGKILEFNSAGEKIFGYRKDEVLGTYMKDMLLPPYLREPYVKAMDAYKQTGAHDILGKRMEVNFIRSSGEEFPVELAVTVVMVEEKPIFTAYIRDLTDKKLAETRIRETQAQYHSVVDTIKEVIFQTDEQGRWLFLNPAWEEITGYTIEESLGQICLQYVHPDDREMNLKLFEPMLTGLKTECRHEIRYVTKKGGFRWVEIYAALNVDEHGAIKGTSGTLMDITERKKMEASLILAKEEAETSSRAKSEFLSSMSHELRTPMNAILGFAQLLELSDLSASQQQDIAEIMKAGNHLLDLINDVLDLSKIEAGKVSLSMEPVEVKELVMDCIALIQSTAAKRNVELVLSPEKCRDIYVYADYTRLKQTLLNILSNAVKYNVDGGKVYLRCGTTEQGRFRFWIEDTGQGMAEDQLKQIFEPFYRIHPNSNVEGTGVGLSIAKRMMQFMEGDIGVSSQLHSGSTFWIELNYARSPLLEPRPDPYRLTLTYQEPNHALQPTLLPYTVLYIEDNKANMLLVQRIFEAYAHVRLICAPEALIGIELAEIEQPDLILMDIHLPGMSGLQAMRVLQSQPSTQHIPVIAVSANTMSKSIKQAEAYGFKDYITKPIDVPQLLEAITRILHTDQTCPAADSETSRL</sequence>
<dbReference type="Gene3D" id="3.30.565.10">
    <property type="entry name" value="Histidine kinase-like ATPase, C-terminal domain"/>
    <property type="match status" value="1"/>
</dbReference>
<gene>
    <name evidence="14" type="ORF">ACFSUC_05615</name>
</gene>
<evidence type="ECO:0000256" key="9">
    <source>
        <dbReference type="PROSITE-ProRule" id="PRU00169"/>
    </source>
</evidence>
<feature type="domain" description="Histidine kinase" evidence="10">
    <location>
        <begin position="405"/>
        <end position="621"/>
    </location>
</feature>
<dbReference type="PRINTS" id="PR00344">
    <property type="entry name" value="BCTRLSENSOR"/>
</dbReference>
<dbReference type="InterPro" id="IPR011006">
    <property type="entry name" value="CheY-like_superfamily"/>
</dbReference>
<evidence type="ECO:0000256" key="1">
    <source>
        <dbReference type="ARBA" id="ARBA00000085"/>
    </source>
</evidence>
<dbReference type="Pfam" id="PF08448">
    <property type="entry name" value="PAS_4"/>
    <property type="match status" value="1"/>
</dbReference>
<feature type="domain" description="PAS" evidence="12">
    <location>
        <begin position="261"/>
        <end position="331"/>
    </location>
</feature>
<dbReference type="PROSITE" id="PS50112">
    <property type="entry name" value="PAS"/>
    <property type="match status" value="3"/>
</dbReference>
<dbReference type="InterPro" id="IPR000014">
    <property type="entry name" value="PAS"/>
</dbReference>
<evidence type="ECO:0000256" key="5">
    <source>
        <dbReference type="ARBA" id="ARBA00022741"/>
    </source>
</evidence>
<feature type="domain" description="PAC" evidence="13">
    <location>
        <begin position="80"/>
        <end position="131"/>
    </location>
</feature>
<dbReference type="Gene3D" id="1.10.287.130">
    <property type="match status" value="1"/>
</dbReference>
<dbReference type="SMART" id="SM00388">
    <property type="entry name" value="HisKA"/>
    <property type="match status" value="1"/>
</dbReference>
<feature type="domain" description="PAC" evidence="13">
    <location>
        <begin position="335"/>
        <end position="387"/>
    </location>
</feature>
<evidence type="ECO:0000313" key="14">
    <source>
        <dbReference type="EMBL" id="MFD2671078.1"/>
    </source>
</evidence>
<dbReference type="SUPFAM" id="SSF55785">
    <property type="entry name" value="PYP-like sensor domain (PAS domain)"/>
    <property type="match status" value="3"/>
</dbReference>
<dbReference type="CDD" id="cd00082">
    <property type="entry name" value="HisKA"/>
    <property type="match status" value="1"/>
</dbReference>
<keyword evidence="8" id="KW-0902">Two-component regulatory system</keyword>
<keyword evidence="15" id="KW-1185">Reference proteome</keyword>
<evidence type="ECO:0000259" key="10">
    <source>
        <dbReference type="PROSITE" id="PS50109"/>
    </source>
</evidence>
<dbReference type="Pfam" id="PF00512">
    <property type="entry name" value="HisKA"/>
    <property type="match status" value="1"/>
</dbReference>
<evidence type="ECO:0000259" key="11">
    <source>
        <dbReference type="PROSITE" id="PS50110"/>
    </source>
</evidence>
<accession>A0ABW5R7S3</accession>
<dbReference type="InterPro" id="IPR013767">
    <property type="entry name" value="PAS_fold"/>
</dbReference>
<dbReference type="SMART" id="SM00091">
    <property type="entry name" value="PAS"/>
    <property type="match status" value="3"/>
</dbReference>
<keyword evidence="7" id="KW-0067">ATP-binding</keyword>
<dbReference type="Pfam" id="PF13426">
    <property type="entry name" value="PAS_9"/>
    <property type="match status" value="1"/>
</dbReference>
<evidence type="ECO:0000256" key="2">
    <source>
        <dbReference type="ARBA" id="ARBA00012438"/>
    </source>
</evidence>
<comment type="catalytic activity">
    <reaction evidence="1">
        <text>ATP + protein L-histidine = ADP + protein N-phospho-L-histidine.</text>
        <dbReference type="EC" id="2.7.13.3"/>
    </reaction>
</comment>